<protein>
    <submittedName>
        <fullName evidence="7">STAS domain-containing protein</fullName>
    </submittedName>
</protein>
<evidence type="ECO:0000259" key="6">
    <source>
        <dbReference type="PROSITE" id="PS50801"/>
    </source>
</evidence>
<dbReference type="PROSITE" id="PS50801">
    <property type="entry name" value="STAS"/>
    <property type="match status" value="1"/>
</dbReference>
<evidence type="ECO:0000256" key="4">
    <source>
        <dbReference type="ARBA" id="ARBA00023136"/>
    </source>
</evidence>
<feature type="transmembrane region" description="Helical" evidence="5">
    <location>
        <begin position="46"/>
        <end position="62"/>
    </location>
</feature>
<evidence type="ECO:0000313" key="8">
    <source>
        <dbReference type="Proteomes" id="UP000531840"/>
    </source>
</evidence>
<dbReference type="InterPro" id="IPR036513">
    <property type="entry name" value="STAS_dom_sf"/>
</dbReference>
<reference evidence="7 8" key="1">
    <citation type="submission" date="2020-07" db="EMBL/GenBank/DDBJ databases">
        <title>MOT database genomes.</title>
        <authorList>
            <person name="Joseph S."/>
            <person name="Aduse-Opoku J."/>
            <person name="Hashim A."/>
            <person name="Wade W."/>
            <person name="Curtis M."/>
        </authorList>
    </citation>
    <scope>NUCLEOTIDE SEQUENCE [LARGE SCALE GENOMIC DNA]</scope>
    <source>
        <strain evidence="7 8">CIP 106318</strain>
    </source>
</reference>
<dbReference type="EMBL" id="JACBYF010000004">
    <property type="protein sequence ID" value="NYS47255.1"/>
    <property type="molecule type" value="Genomic_DNA"/>
</dbReference>
<gene>
    <name evidence="7" type="ORF">HZY85_03475</name>
</gene>
<feature type="transmembrane region" description="Helical" evidence="5">
    <location>
        <begin position="20"/>
        <end position="40"/>
    </location>
</feature>
<evidence type="ECO:0000313" key="7">
    <source>
        <dbReference type="EMBL" id="NYS47255.1"/>
    </source>
</evidence>
<accession>A0ABX2SY74</accession>
<proteinExistence type="predicted"/>
<feature type="transmembrane region" description="Helical" evidence="5">
    <location>
        <begin position="167"/>
        <end position="185"/>
    </location>
</feature>
<dbReference type="Gene3D" id="3.30.750.24">
    <property type="entry name" value="STAS domain"/>
    <property type="match status" value="1"/>
</dbReference>
<dbReference type="SUPFAM" id="SSF52091">
    <property type="entry name" value="SpoIIaa-like"/>
    <property type="match status" value="1"/>
</dbReference>
<dbReference type="InterPro" id="IPR001902">
    <property type="entry name" value="SLC26A/SulP_fam"/>
</dbReference>
<dbReference type="Pfam" id="PF00916">
    <property type="entry name" value="Sulfate_transp"/>
    <property type="match status" value="1"/>
</dbReference>
<feature type="transmembrane region" description="Helical" evidence="5">
    <location>
        <begin position="116"/>
        <end position="136"/>
    </location>
</feature>
<feature type="transmembrane region" description="Helical" evidence="5">
    <location>
        <begin position="246"/>
        <end position="268"/>
    </location>
</feature>
<feature type="transmembrane region" description="Helical" evidence="5">
    <location>
        <begin position="326"/>
        <end position="356"/>
    </location>
</feature>
<dbReference type="PANTHER" id="PTHR11814">
    <property type="entry name" value="SULFATE TRANSPORTER"/>
    <property type="match status" value="1"/>
</dbReference>
<sequence length="539" mass="59025">MKFFDERFNKLSSKNVRRDISAGITVGVVAVPLAMAFAIASGLPPIIGLYTAVIAGFLVSLLGGSKYQIAGPTGAFIPVVSAVIYKYGYEGLLITTFISGIMILLLSFFKVGRMIKFMPISVTVGFTAGIAIVIFFDQIDEFLGITYKKSPHFHQNVIEIFKNINNINIYAIITALIGGITIYFISKFKIKIPMLLTALIIPTTVATLFFPNQVSTIGSVFGEIPSELPELNLSSFDFDFNNIKQYIAPAFTIAFLGALESLLSASVADSMTNTKMNPDKELFGQGIANIITPLFGGIPSTGAIARTATNIQSGAISPLSGMIHSLVVLLCILFLSPLASYIPLAAMAPILMRVAYNMSEIRHVFKLIKTKSGETLVLVITMLLTVFMDLTIAVEFGIILSILIFIRQMSIETAAIEETDRTRNIPNVSIITFKGPLFFGATSVIDTISMKLFKDETKIIILNMHFLPIIDITAVELLHNSIKDLKKRGLDVYLSHIPPRVFLKLKEEGIINTVGENKIFFTTTEAIEYAKLVLNNNNS</sequence>
<dbReference type="Proteomes" id="UP000531840">
    <property type="component" value="Unassembled WGS sequence"/>
</dbReference>
<feature type="domain" description="STAS" evidence="6">
    <location>
        <begin position="418"/>
        <end position="530"/>
    </location>
</feature>
<feature type="transmembrane region" description="Helical" evidence="5">
    <location>
        <begin position="192"/>
        <end position="210"/>
    </location>
</feature>
<comment type="subcellular location">
    <subcellularLocation>
        <location evidence="1">Membrane</location>
        <topology evidence="1">Multi-pass membrane protein</topology>
    </subcellularLocation>
</comment>
<dbReference type="CDD" id="cd07042">
    <property type="entry name" value="STAS_SulP_like_sulfate_transporter"/>
    <property type="match status" value="1"/>
</dbReference>
<dbReference type="RefSeq" id="WP_179940912.1">
    <property type="nucleotide sequence ID" value="NZ_JACBYF010000004.1"/>
</dbReference>
<keyword evidence="4 5" id="KW-0472">Membrane</keyword>
<dbReference type="Pfam" id="PF01740">
    <property type="entry name" value="STAS"/>
    <property type="match status" value="1"/>
</dbReference>
<keyword evidence="2 5" id="KW-0812">Transmembrane</keyword>
<dbReference type="InterPro" id="IPR011547">
    <property type="entry name" value="SLC26A/SulP_dom"/>
</dbReference>
<feature type="transmembrane region" description="Helical" evidence="5">
    <location>
        <begin position="376"/>
        <end position="406"/>
    </location>
</feature>
<keyword evidence="3 5" id="KW-1133">Transmembrane helix</keyword>
<feature type="transmembrane region" description="Helical" evidence="5">
    <location>
        <begin position="91"/>
        <end position="109"/>
    </location>
</feature>
<evidence type="ECO:0000256" key="2">
    <source>
        <dbReference type="ARBA" id="ARBA00022692"/>
    </source>
</evidence>
<evidence type="ECO:0000256" key="5">
    <source>
        <dbReference type="SAM" id="Phobius"/>
    </source>
</evidence>
<evidence type="ECO:0000256" key="1">
    <source>
        <dbReference type="ARBA" id="ARBA00004141"/>
    </source>
</evidence>
<evidence type="ECO:0000256" key="3">
    <source>
        <dbReference type="ARBA" id="ARBA00022989"/>
    </source>
</evidence>
<organism evidence="7 8">
    <name type="scientific">Gemelliphila palaticanis</name>
    <dbReference type="NCBI Taxonomy" id="81950"/>
    <lineage>
        <taxon>Bacteria</taxon>
        <taxon>Bacillati</taxon>
        <taxon>Bacillota</taxon>
        <taxon>Bacilli</taxon>
        <taxon>Bacillales</taxon>
        <taxon>Gemellaceae</taxon>
        <taxon>Gemelliphila</taxon>
    </lineage>
</organism>
<name>A0ABX2SY74_9BACL</name>
<comment type="caution">
    <text evidence="7">The sequence shown here is derived from an EMBL/GenBank/DDBJ whole genome shotgun (WGS) entry which is preliminary data.</text>
</comment>
<dbReference type="InterPro" id="IPR002645">
    <property type="entry name" value="STAS_dom"/>
</dbReference>
<keyword evidence="8" id="KW-1185">Reference proteome</keyword>